<dbReference type="EMBL" id="JAUEPR010000013">
    <property type="protein sequence ID" value="KAK0478788.1"/>
    <property type="molecule type" value="Genomic_DNA"/>
</dbReference>
<evidence type="ECO:0000313" key="2">
    <source>
        <dbReference type="EMBL" id="KAK0478788.1"/>
    </source>
</evidence>
<evidence type="ECO:0008006" key="4">
    <source>
        <dbReference type="Google" id="ProtNLM"/>
    </source>
</evidence>
<evidence type="ECO:0000256" key="1">
    <source>
        <dbReference type="SAM" id="MobiDB-lite"/>
    </source>
</evidence>
<sequence>MWQSKETRAVPRQHIEPGKGWTQSGRPSPDWIRIMPPEDDRTLDRHVRLWMEDNHILPDSQNSFHAMNNPSILRTAIGKALGEGGTLYVAFTDLNNAFPSMGPSLWSMMYKEGVFSTPQSRSVGIQAESRHVSSAPP</sequence>
<organism evidence="2 3">
    <name type="scientific">Armillaria novae-zelandiae</name>
    <dbReference type="NCBI Taxonomy" id="153914"/>
    <lineage>
        <taxon>Eukaryota</taxon>
        <taxon>Fungi</taxon>
        <taxon>Dikarya</taxon>
        <taxon>Basidiomycota</taxon>
        <taxon>Agaricomycotina</taxon>
        <taxon>Agaricomycetes</taxon>
        <taxon>Agaricomycetidae</taxon>
        <taxon>Agaricales</taxon>
        <taxon>Marasmiineae</taxon>
        <taxon>Physalacriaceae</taxon>
        <taxon>Armillaria</taxon>
    </lineage>
</organism>
<name>A0AA39P717_9AGAR</name>
<dbReference type="Proteomes" id="UP001175227">
    <property type="component" value="Unassembled WGS sequence"/>
</dbReference>
<accession>A0AA39P717</accession>
<protein>
    <recommendedName>
        <fullName evidence="4">Reverse transcriptase domain-containing protein</fullName>
    </recommendedName>
</protein>
<reference evidence="2" key="1">
    <citation type="submission" date="2023-06" db="EMBL/GenBank/DDBJ databases">
        <authorList>
            <consortium name="Lawrence Berkeley National Laboratory"/>
            <person name="Ahrendt S."/>
            <person name="Sahu N."/>
            <person name="Indic B."/>
            <person name="Wong-Bajracharya J."/>
            <person name="Merenyi Z."/>
            <person name="Ke H.-M."/>
            <person name="Monk M."/>
            <person name="Kocsube S."/>
            <person name="Drula E."/>
            <person name="Lipzen A."/>
            <person name="Balint B."/>
            <person name="Henrissat B."/>
            <person name="Andreopoulos B."/>
            <person name="Martin F.M."/>
            <person name="Harder C.B."/>
            <person name="Rigling D."/>
            <person name="Ford K.L."/>
            <person name="Foster G.D."/>
            <person name="Pangilinan J."/>
            <person name="Papanicolaou A."/>
            <person name="Barry K."/>
            <person name="LaButti K."/>
            <person name="Viragh M."/>
            <person name="Koriabine M."/>
            <person name="Yan M."/>
            <person name="Riley R."/>
            <person name="Champramary S."/>
            <person name="Plett K.L."/>
            <person name="Tsai I.J."/>
            <person name="Slot J."/>
            <person name="Sipos G."/>
            <person name="Plett J."/>
            <person name="Nagy L.G."/>
            <person name="Grigoriev I.V."/>
        </authorList>
    </citation>
    <scope>NUCLEOTIDE SEQUENCE</scope>
    <source>
        <strain evidence="2">ICMP 16352</strain>
    </source>
</reference>
<proteinExistence type="predicted"/>
<dbReference type="AlphaFoldDB" id="A0AA39P717"/>
<gene>
    <name evidence="2" type="ORF">IW261DRAFT_186899</name>
</gene>
<keyword evidence="3" id="KW-1185">Reference proteome</keyword>
<feature type="compositionally biased region" description="Basic and acidic residues" evidence="1">
    <location>
        <begin position="1"/>
        <end position="17"/>
    </location>
</feature>
<evidence type="ECO:0000313" key="3">
    <source>
        <dbReference type="Proteomes" id="UP001175227"/>
    </source>
</evidence>
<feature type="region of interest" description="Disordered" evidence="1">
    <location>
        <begin position="1"/>
        <end position="28"/>
    </location>
</feature>
<comment type="caution">
    <text evidence="2">The sequence shown here is derived from an EMBL/GenBank/DDBJ whole genome shotgun (WGS) entry which is preliminary data.</text>
</comment>